<dbReference type="InterPro" id="IPR012878">
    <property type="entry name" value="Beta-AFase-like_GH127_cat"/>
</dbReference>
<evidence type="ECO:0008006" key="6">
    <source>
        <dbReference type="Google" id="ProtNLM"/>
    </source>
</evidence>
<dbReference type="Pfam" id="PF20736">
    <property type="entry name" value="Glyco_hydro127M"/>
    <property type="match status" value="1"/>
</dbReference>
<dbReference type="PANTHER" id="PTHR43465">
    <property type="entry name" value="DUF1680 DOMAIN PROTEIN (AFU_ORTHOLOGUE AFUA_1G08910)"/>
    <property type="match status" value="1"/>
</dbReference>
<evidence type="ECO:0000259" key="2">
    <source>
        <dbReference type="Pfam" id="PF20736"/>
    </source>
</evidence>
<gene>
    <name evidence="4" type="ORF">SBRCBS47491_003506</name>
</gene>
<protein>
    <recommendedName>
        <fullName evidence="6">DUF1680 domain protein</fullName>
    </recommendedName>
</protein>
<accession>A0ABP0BGR5</accession>
<dbReference type="Pfam" id="PF20737">
    <property type="entry name" value="Glyco_hydro127C"/>
    <property type="match status" value="1"/>
</dbReference>
<evidence type="ECO:0000313" key="4">
    <source>
        <dbReference type="EMBL" id="CAK7218429.1"/>
    </source>
</evidence>
<dbReference type="InterPro" id="IPR049046">
    <property type="entry name" value="Beta-AFase-like_GH127_middle"/>
</dbReference>
<keyword evidence="5" id="KW-1185">Reference proteome</keyword>
<comment type="caution">
    <text evidence="4">The sequence shown here is derived from an EMBL/GenBank/DDBJ whole genome shotgun (WGS) entry which is preliminary data.</text>
</comment>
<evidence type="ECO:0000259" key="1">
    <source>
        <dbReference type="Pfam" id="PF07944"/>
    </source>
</evidence>
<dbReference type="Pfam" id="PF07944">
    <property type="entry name" value="Beta-AFase-like_GH127_cat"/>
    <property type="match status" value="1"/>
</dbReference>
<dbReference type="Proteomes" id="UP001642406">
    <property type="component" value="Unassembled WGS sequence"/>
</dbReference>
<evidence type="ECO:0000259" key="3">
    <source>
        <dbReference type="Pfam" id="PF20737"/>
    </source>
</evidence>
<dbReference type="EMBL" id="CAWUHC010000023">
    <property type="protein sequence ID" value="CAK7218429.1"/>
    <property type="molecule type" value="Genomic_DNA"/>
</dbReference>
<name>A0ABP0BGR5_9PEZI</name>
<dbReference type="SUPFAM" id="SSF48208">
    <property type="entry name" value="Six-hairpin glycosidases"/>
    <property type="match status" value="1"/>
</dbReference>
<evidence type="ECO:0000313" key="5">
    <source>
        <dbReference type="Proteomes" id="UP001642406"/>
    </source>
</evidence>
<sequence length="624" mass="69975">MTLFPVPIRAVSITSPLWAQVTQSSRERTLPSIIQTQKDLHHWWCLTWPEGHLQKPHAFWDSDIYKITEAACNFLVTHPDPKMLAEVEATVDMIRKAQYPDGYISSYFTTHGISKRWTNTRDLHELYCIGHLLEATVAYEELTGTGRLLHVAKRVIDHVATIFGPEKHKLQGYPGHQEIEIGLLRIYELSRYQPAFDLAKYFILERGRVYPDGEIFYDKEAKARGADPYDDMGTEHKAWFHGPRDYAYQQADGPLVEATTVKGHAVRAMYYYAAATDLVRLSSEKDADALAVKAALQRLWRDLVDKKLYVTGGIGNARHNEGFEAPYLLSDLEVQGCYAETCASFGLINWCQRMLRLRLDSEYADVMERALFNSFLGAVSADGNAFYYQNVLRTLEGQPKERNTWFAVACCPPNMAKLLGSLGPLIYSTNEDKSLVAVHLYIGSIMQVPGTNIVIEQQTNMPRDGRVKLRIEGTTRLALRVPSWAQSLAVSAKGEVKNGYLYLSSSTDAEIKVEFGMKPEKIYANPLTGKDEICLVRGPIVYCIEDVDNEGMSIDNLVLTDGPVSDGQEIEIGSIKALTLETTGRQIQPAAGKGLYSSRPWMYGPRGHKLIPGLNLALTHSQSL</sequence>
<reference evidence="4 5" key="1">
    <citation type="submission" date="2024-01" db="EMBL/GenBank/DDBJ databases">
        <authorList>
            <person name="Allen C."/>
            <person name="Tagirdzhanova G."/>
        </authorList>
    </citation>
    <scope>NUCLEOTIDE SEQUENCE [LARGE SCALE GENOMIC DNA]</scope>
</reference>
<dbReference type="InterPro" id="IPR008928">
    <property type="entry name" value="6-hairpin_glycosidase_sf"/>
</dbReference>
<dbReference type="InterPro" id="IPR049049">
    <property type="entry name" value="Beta-AFase-like_GH127_C"/>
</dbReference>
<dbReference type="PANTHER" id="PTHR43465:SF2">
    <property type="entry name" value="DUF1680 DOMAIN PROTEIN (AFU_ORTHOLOGUE AFUA_1G08910)"/>
    <property type="match status" value="1"/>
</dbReference>
<organism evidence="4 5">
    <name type="scientific">Sporothrix bragantina</name>
    <dbReference type="NCBI Taxonomy" id="671064"/>
    <lineage>
        <taxon>Eukaryota</taxon>
        <taxon>Fungi</taxon>
        <taxon>Dikarya</taxon>
        <taxon>Ascomycota</taxon>
        <taxon>Pezizomycotina</taxon>
        <taxon>Sordariomycetes</taxon>
        <taxon>Sordariomycetidae</taxon>
        <taxon>Ophiostomatales</taxon>
        <taxon>Ophiostomataceae</taxon>
        <taxon>Sporothrix</taxon>
    </lineage>
</organism>
<feature type="domain" description="Non-reducing end beta-L-arabinofuranosidase-like GH127 catalytic" evidence="1">
    <location>
        <begin position="55"/>
        <end position="421"/>
    </location>
</feature>
<proteinExistence type="predicted"/>
<feature type="domain" description="Non-reducing end beta-L-arabinofuranosidase-like GH127 C-terminal" evidence="3">
    <location>
        <begin position="523"/>
        <end position="561"/>
    </location>
</feature>
<dbReference type="InterPro" id="IPR049174">
    <property type="entry name" value="Beta-AFase-like"/>
</dbReference>
<feature type="domain" description="Non-reducing end beta-L-arabinofuranosidase-like GH127 middle" evidence="2">
    <location>
        <begin position="436"/>
        <end position="515"/>
    </location>
</feature>